<evidence type="ECO:0000256" key="3">
    <source>
        <dbReference type="ARBA" id="ARBA00023002"/>
    </source>
</evidence>
<dbReference type="AlphaFoldDB" id="A0A0F9PEK1"/>
<dbReference type="PANTHER" id="PTHR43401">
    <property type="entry name" value="L-THREONINE 3-DEHYDROGENASE"/>
    <property type="match status" value="1"/>
</dbReference>
<dbReference type="GO" id="GO:0016491">
    <property type="term" value="F:oxidoreductase activity"/>
    <property type="evidence" value="ECO:0007669"/>
    <property type="project" value="UniProtKB-KW"/>
</dbReference>
<dbReference type="InterPro" id="IPR013149">
    <property type="entry name" value="ADH-like_C"/>
</dbReference>
<dbReference type="Gene3D" id="3.90.180.10">
    <property type="entry name" value="Medium-chain alcohol dehydrogenases, catalytic domain"/>
    <property type="match status" value="1"/>
</dbReference>
<comment type="caution">
    <text evidence="5">The sequence shown here is derived from an EMBL/GenBank/DDBJ whole genome shotgun (WGS) entry which is preliminary data.</text>
</comment>
<reference evidence="5" key="1">
    <citation type="journal article" date="2015" name="Nature">
        <title>Complex archaea that bridge the gap between prokaryotes and eukaryotes.</title>
        <authorList>
            <person name="Spang A."/>
            <person name="Saw J.H."/>
            <person name="Jorgensen S.L."/>
            <person name="Zaremba-Niedzwiedzka K."/>
            <person name="Martijn J."/>
            <person name="Lind A.E."/>
            <person name="van Eijk R."/>
            <person name="Schleper C."/>
            <person name="Guy L."/>
            <person name="Ettema T.J."/>
        </authorList>
    </citation>
    <scope>NUCLEOTIDE SEQUENCE</scope>
</reference>
<sequence length="359" mass="40000">MVKFISSKINEGKRCFQVKAVVKTKRAKGMEFKEVPVPRIGLRDVLIKVKMASICGTDVHIRDWTRWAKQRFTPPRIVGHEFVGNVTKIGEEVTRVKVGDSVCAESHISCGRCYQCRNGYNEVCKDLKLLGIDHDGTLAEFLVLPERVLWKNDSNIPDEWATIQEPFGNAIDTVMVEDVSAKTILILGAGPIGLFATGIARASGASVIIVSDPNNYRLNISKKMGAHITLNPKRQNITKRVLEATNNNGVDVVLEFSGNNQALNQGLRVITPGGRISILGIYEKRVTIDLNKEIIFKKIRIYGVTGRKVFSTWYKTSRFLTAGLVDPSPIITHRFSLKDYEKGMKLMKDGKCGKVILNV</sequence>
<evidence type="ECO:0000259" key="4">
    <source>
        <dbReference type="SMART" id="SM00829"/>
    </source>
</evidence>
<dbReference type="InterPro" id="IPR050129">
    <property type="entry name" value="Zn_alcohol_dh"/>
</dbReference>
<dbReference type="SUPFAM" id="SSF51735">
    <property type="entry name" value="NAD(P)-binding Rossmann-fold domains"/>
    <property type="match status" value="1"/>
</dbReference>
<dbReference type="SUPFAM" id="SSF50129">
    <property type="entry name" value="GroES-like"/>
    <property type="match status" value="1"/>
</dbReference>
<dbReference type="InterPro" id="IPR020843">
    <property type="entry name" value="ER"/>
</dbReference>
<dbReference type="EMBL" id="LAZR01005496">
    <property type="protein sequence ID" value="KKM99460.1"/>
    <property type="molecule type" value="Genomic_DNA"/>
</dbReference>
<dbReference type="PROSITE" id="PS00059">
    <property type="entry name" value="ADH_ZINC"/>
    <property type="match status" value="1"/>
</dbReference>
<dbReference type="NCBIfam" id="NF003808">
    <property type="entry name" value="PRK05396.1"/>
    <property type="match status" value="1"/>
</dbReference>
<dbReference type="Gene3D" id="3.40.50.720">
    <property type="entry name" value="NAD(P)-binding Rossmann-like Domain"/>
    <property type="match status" value="1"/>
</dbReference>
<dbReference type="PANTHER" id="PTHR43401:SF2">
    <property type="entry name" value="L-THREONINE 3-DEHYDROGENASE"/>
    <property type="match status" value="1"/>
</dbReference>
<keyword evidence="1" id="KW-0479">Metal-binding</keyword>
<evidence type="ECO:0000256" key="2">
    <source>
        <dbReference type="ARBA" id="ARBA00022833"/>
    </source>
</evidence>
<dbReference type="Pfam" id="PF00107">
    <property type="entry name" value="ADH_zinc_N"/>
    <property type="match status" value="1"/>
</dbReference>
<dbReference type="InterPro" id="IPR011032">
    <property type="entry name" value="GroES-like_sf"/>
</dbReference>
<dbReference type="InterPro" id="IPR013154">
    <property type="entry name" value="ADH-like_N"/>
</dbReference>
<keyword evidence="3" id="KW-0560">Oxidoreductase</keyword>
<dbReference type="Pfam" id="PF08240">
    <property type="entry name" value="ADH_N"/>
    <property type="match status" value="1"/>
</dbReference>
<gene>
    <name evidence="5" type="ORF">LCGC14_1147700</name>
</gene>
<keyword evidence="2" id="KW-0862">Zinc</keyword>
<dbReference type="InterPro" id="IPR002328">
    <property type="entry name" value="ADH_Zn_CS"/>
</dbReference>
<protein>
    <recommendedName>
        <fullName evidence="4">Enoyl reductase (ER) domain-containing protein</fullName>
    </recommendedName>
</protein>
<name>A0A0F9PEK1_9ZZZZ</name>
<organism evidence="5">
    <name type="scientific">marine sediment metagenome</name>
    <dbReference type="NCBI Taxonomy" id="412755"/>
    <lineage>
        <taxon>unclassified sequences</taxon>
        <taxon>metagenomes</taxon>
        <taxon>ecological metagenomes</taxon>
    </lineage>
</organism>
<dbReference type="GO" id="GO:0008270">
    <property type="term" value="F:zinc ion binding"/>
    <property type="evidence" value="ECO:0007669"/>
    <property type="project" value="InterPro"/>
</dbReference>
<dbReference type="InterPro" id="IPR036291">
    <property type="entry name" value="NAD(P)-bd_dom_sf"/>
</dbReference>
<accession>A0A0F9PEK1</accession>
<feature type="domain" description="Enoyl reductase (ER)" evidence="4">
    <location>
        <begin position="25"/>
        <end position="357"/>
    </location>
</feature>
<evidence type="ECO:0000313" key="5">
    <source>
        <dbReference type="EMBL" id="KKM99460.1"/>
    </source>
</evidence>
<dbReference type="SMART" id="SM00829">
    <property type="entry name" value="PKS_ER"/>
    <property type="match status" value="1"/>
</dbReference>
<proteinExistence type="predicted"/>
<evidence type="ECO:0000256" key="1">
    <source>
        <dbReference type="ARBA" id="ARBA00022723"/>
    </source>
</evidence>